<evidence type="ECO:0000256" key="1">
    <source>
        <dbReference type="SAM" id="MobiDB-lite"/>
    </source>
</evidence>
<reference evidence="3 4" key="1">
    <citation type="journal article" date="2018" name="Arch. Microbiol.">
        <title>New insights into the metabolic potential of the phototrophic purple bacterium Rhodopila globiformis DSM 161(T) from its draft genome sequence and evidence for a vanadium-dependent nitrogenase.</title>
        <authorList>
            <person name="Imhoff J.F."/>
            <person name="Rahn T."/>
            <person name="Kunzel S."/>
            <person name="Neulinger S.C."/>
        </authorList>
    </citation>
    <scope>NUCLEOTIDE SEQUENCE [LARGE SCALE GENOMIC DNA]</scope>
    <source>
        <strain evidence="3 4">DSM 161</strain>
    </source>
</reference>
<gene>
    <name evidence="3" type="ORF">CCS01_02500</name>
</gene>
<comment type="caution">
    <text evidence="3">The sequence shown here is derived from an EMBL/GenBank/DDBJ whole genome shotgun (WGS) entry which is preliminary data.</text>
</comment>
<evidence type="ECO:0000313" key="3">
    <source>
        <dbReference type="EMBL" id="PPQ38315.1"/>
    </source>
</evidence>
<dbReference type="Gene3D" id="3.90.550.10">
    <property type="entry name" value="Spore Coat Polysaccharide Biosynthesis Protein SpsA, Chain A"/>
    <property type="match status" value="1"/>
</dbReference>
<protein>
    <recommendedName>
        <fullName evidence="2">Glycosyltransferase 2-like domain-containing protein</fullName>
    </recommendedName>
</protein>
<dbReference type="InterPro" id="IPR001173">
    <property type="entry name" value="Glyco_trans_2-like"/>
</dbReference>
<organism evidence="3 4">
    <name type="scientific">Rhodopila globiformis</name>
    <name type="common">Rhodopseudomonas globiformis</name>
    <dbReference type="NCBI Taxonomy" id="1071"/>
    <lineage>
        <taxon>Bacteria</taxon>
        <taxon>Pseudomonadati</taxon>
        <taxon>Pseudomonadota</taxon>
        <taxon>Alphaproteobacteria</taxon>
        <taxon>Acetobacterales</taxon>
        <taxon>Acetobacteraceae</taxon>
        <taxon>Rhodopila</taxon>
    </lineage>
</organism>
<accession>A0A2S6NN88</accession>
<sequence>MWDWNIAVFCRNEQASIARCIESLTHASRGRRALITLIVNGSTDDSAETALAAAERSGMPILIYAIAYADKANAINQFFYELRQPAKHYFFVDAYVKIGPRALRELESCLATRPDIAAATGIGVNGRTMYRNAQTTLTQGGHLHGQLHTLRADFINRLVASKIRLPIKLYRGDGLLGSMVIHNLDPLHTPWEPKRIGSSPGATYEIPATSIFRPSDLRRQFHREIRQQRGHLENAAIKSIIYEKGYEGLPSSASDMILAYIERFGLPRVPLADRPFQALALRHLRRAQRPEPAQLQPRLLSSLNTEPADEQQLQLFPA</sequence>
<dbReference type="Proteomes" id="UP000239724">
    <property type="component" value="Unassembled WGS sequence"/>
</dbReference>
<keyword evidence="4" id="KW-1185">Reference proteome</keyword>
<dbReference type="RefSeq" id="WP_104517262.1">
    <property type="nucleotide sequence ID" value="NZ_NHRY01000041.1"/>
</dbReference>
<dbReference type="Pfam" id="PF00535">
    <property type="entry name" value="Glycos_transf_2"/>
    <property type="match status" value="1"/>
</dbReference>
<name>A0A2S6NN88_RHOGL</name>
<feature type="compositionally biased region" description="Polar residues" evidence="1">
    <location>
        <begin position="299"/>
        <end position="318"/>
    </location>
</feature>
<evidence type="ECO:0000313" key="4">
    <source>
        <dbReference type="Proteomes" id="UP000239724"/>
    </source>
</evidence>
<proteinExistence type="predicted"/>
<dbReference type="SUPFAM" id="SSF53448">
    <property type="entry name" value="Nucleotide-diphospho-sugar transferases"/>
    <property type="match status" value="1"/>
</dbReference>
<dbReference type="EMBL" id="NHRY01000041">
    <property type="protein sequence ID" value="PPQ38315.1"/>
    <property type="molecule type" value="Genomic_DNA"/>
</dbReference>
<evidence type="ECO:0000259" key="2">
    <source>
        <dbReference type="Pfam" id="PF00535"/>
    </source>
</evidence>
<dbReference type="InterPro" id="IPR029044">
    <property type="entry name" value="Nucleotide-diphossugar_trans"/>
</dbReference>
<dbReference type="AlphaFoldDB" id="A0A2S6NN88"/>
<feature type="domain" description="Glycosyltransferase 2-like" evidence="2">
    <location>
        <begin position="6"/>
        <end position="112"/>
    </location>
</feature>
<dbReference type="OrthoDB" id="7248516at2"/>
<feature type="region of interest" description="Disordered" evidence="1">
    <location>
        <begin position="290"/>
        <end position="318"/>
    </location>
</feature>